<dbReference type="InterPro" id="IPR012162">
    <property type="entry name" value="PNPase"/>
</dbReference>
<dbReference type="Gene3D" id="3.30.230.70">
    <property type="entry name" value="GHMP Kinase, N-terminal domain"/>
    <property type="match status" value="1"/>
</dbReference>
<dbReference type="PANTHER" id="PTHR11252">
    <property type="entry name" value="POLYRIBONUCLEOTIDE NUCLEOTIDYLTRANSFERASE"/>
    <property type="match status" value="1"/>
</dbReference>
<comment type="caution">
    <text evidence="1">The sequence shown here is derived from an EMBL/GenBank/DDBJ whole genome shotgun (WGS) entry which is preliminary data.</text>
</comment>
<proteinExistence type="predicted"/>
<dbReference type="AlphaFoldDB" id="A0AAW5N0J2"/>
<dbReference type="GO" id="GO:0006402">
    <property type="term" value="P:mRNA catabolic process"/>
    <property type="evidence" value="ECO:0007669"/>
    <property type="project" value="InterPro"/>
</dbReference>
<organism evidence="1 2">
    <name type="scientific">Escherichia marmotae</name>
    <dbReference type="NCBI Taxonomy" id="1499973"/>
    <lineage>
        <taxon>Bacteria</taxon>
        <taxon>Pseudomonadati</taxon>
        <taxon>Pseudomonadota</taxon>
        <taxon>Gammaproteobacteria</taxon>
        <taxon>Enterobacterales</taxon>
        <taxon>Enterobacteriaceae</taxon>
        <taxon>Escherichia</taxon>
    </lineage>
</organism>
<dbReference type="InterPro" id="IPR027408">
    <property type="entry name" value="PNPase/RNase_PH_dom_sf"/>
</dbReference>
<feature type="non-terminal residue" evidence="1">
    <location>
        <position position="1"/>
    </location>
</feature>
<evidence type="ECO:0000313" key="1">
    <source>
        <dbReference type="EMBL" id="MCR6679791.1"/>
    </source>
</evidence>
<dbReference type="GO" id="GO:0005829">
    <property type="term" value="C:cytosol"/>
    <property type="evidence" value="ECO:0007669"/>
    <property type="project" value="TreeGrafter"/>
</dbReference>
<dbReference type="GO" id="GO:0004654">
    <property type="term" value="F:polyribonucleotide nucleotidyltransferase activity"/>
    <property type="evidence" value="ECO:0007669"/>
    <property type="project" value="InterPro"/>
</dbReference>
<evidence type="ECO:0000313" key="2">
    <source>
        <dbReference type="Proteomes" id="UP001206878"/>
    </source>
</evidence>
<feature type="non-terminal residue" evidence="1">
    <location>
        <position position="78"/>
    </location>
</feature>
<reference evidence="1" key="1">
    <citation type="submission" date="2022-07" db="EMBL/GenBank/DDBJ databases">
        <title>Diversity of ethanolamine utilization by human commensal Escherichia coli.</title>
        <authorList>
            <person name="Jubelin G."/>
        </authorList>
    </citation>
    <scope>NUCLEOTIDE SEQUENCE</scope>
    <source>
        <strain evidence="1">S1</strain>
    </source>
</reference>
<sequence length="78" mass="8753">WLFKEVDYYVVLSYILGDEEHLGDMDFKVSGSRDGISALQMDIKIEGITKEIMQVALNKAKGARLHILVVMEQAITAP</sequence>
<protein>
    <submittedName>
        <fullName evidence="1">Polyribonucleotide nucleotidyltransferase</fullName>
    </submittedName>
</protein>
<dbReference type="SUPFAM" id="SSF55666">
    <property type="entry name" value="Ribonuclease PH domain 2-like"/>
    <property type="match status" value="1"/>
</dbReference>
<gene>
    <name evidence="1" type="ORF">NVV43_30860</name>
</gene>
<dbReference type="GO" id="GO:0003723">
    <property type="term" value="F:RNA binding"/>
    <property type="evidence" value="ECO:0007669"/>
    <property type="project" value="InterPro"/>
</dbReference>
<dbReference type="PANTHER" id="PTHR11252:SF0">
    <property type="entry name" value="POLYRIBONUCLEOTIDE NUCLEOTIDYLTRANSFERASE 1, MITOCHONDRIAL"/>
    <property type="match status" value="1"/>
</dbReference>
<dbReference type="InterPro" id="IPR036345">
    <property type="entry name" value="ExoRNase_PH_dom2_sf"/>
</dbReference>
<name>A0AAW5N0J2_9ESCH</name>
<accession>A0AAW5N0J2</accession>
<dbReference type="EMBL" id="JANPXH010001780">
    <property type="protein sequence ID" value="MCR6679791.1"/>
    <property type="molecule type" value="Genomic_DNA"/>
</dbReference>
<dbReference type="GO" id="GO:0000175">
    <property type="term" value="F:3'-5'-RNA exonuclease activity"/>
    <property type="evidence" value="ECO:0007669"/>
    <property type="project" value="TreeGrafter"/>
</dbReference>
<dbReference type="Proteomes" id="UP001206878">
    <property type="component" value="Unassembled WGS sequence"/>
</dbReference>